<sequence>MINFHRSLASDVLFQAYLVDGLIRWNEDRGRAATSVTSDHPSYSGLLQHATNTLAVKVLKKKLVPSFTEPRKYTGKLLFISAANIFPNNSPQRTEATISRKANLQRCDYMTKMCLLCTLSGL</sequence>
<dbReference type="AlphaFoldDB" id="A0A9D4HWF9"/>
<gene>
    <name evidence="1" type="ORF">DPMN_041888</name>
</gene>
<protein>
    <submittedName>
        <fullName evidence="1">Uncharacterized protein</fullName>
    </submittedName>
</protein>
<dbReference type="EMBL" id="JAIWYP010000011">
    <property type="protein sequence ID" value="KAH3735369.1"/>
    <property type="molecule type" value="Genomic_DNA"/>
</dbReference>
<comment type="caution">
    <text evidence="1">The sequence shown here is derived from an EMBL/GenBank/DDBJ whole genome shotgun (WGS) entry which is preliminary data.</text>
</comment>
<reference evidence="1" key="1">
    <citation type="journal article" date="2019" name="bioRxiv">
        <title>The Genome of the Zebra Mussel, Dreissena polymorpha: A Resource for Invasive Species Research.</title>
        <authorList>
            <person name="McCartney M.A."/>
            <person name="Auch B."/>
            <person name="Kono T."/>
            <person name="Mallez S."/>
            <person name="Zhang Y."/>
            <person name="Obille A."/>
            <person name="Becker A."/>
            <person name="Abrahante J.E."/>
            <person name="Garbe J."/>
            <person name="Badalamenti J.P."/>
            <person name="Herman A."/>
            <person name="Mangelson H."/>
            <person name="Liachko I."/>
            <person name="Sullivan S."/>
            <person name="Sone E.D."/>
            <person name="Koren S."/>
            <person name="Silverstein K.A.T."/>
            <person name="Beckman K.B."/>
            <person name="Gohl D.M."/>
        </authorList>
    </citation>
    <scope>NUCLEOTIDE SEQUENCE</scope>
    <source>
        <strain evidence="1">Duluth1</strain>
        <tissue evidence="1">Whole animal</tissue>
    </source>
</reference>
<organism evidence="1 2">
    <name type="scientific">Dreissena polymorpha</name>
    <name type="common">Zebra mussel</name>
    <name type="synonym">Mytilus polymorpha</name>
    <dbReference type="NCBI Taxonomy" id="45954"/>
    <lineage>
        <taxon>Eukaryota</taxon>
        <taxon>Metazoa</taxon>
        <taxon>Spiralia</taxon>
        <taxon>Lophotrochozoa</taxon>
        <taxon>Mollusca</taxon>
        <taxon>Bivalvia</taxon>
        <taxon>Autobranchia</taxon>
        <taxon>Heteroconchia</taxon>
        <taxon>Euheterodonta</taxon>
        <taxon>Imparidentia</taxon>
        <taxon>Neoheterodontei</taxon>
        <taxon>Myida</taxon>
        <taxon>Dreissenoidea</taxon>
        <taxon>Dreissenidae</taxon>
        <taxon>Dreissena</taxon>
    </lineage>
</organism>
<evidence type="ECO:0000313" key="2">
    <source>
        <dbReference type="Proteomes" id="UP000828390"/>
    </source>
</evidence>
<accession>A0A9D4HWF9</accession>
<keyword evidence="2" id="KW-1185">Reference proteome</keyword>
<dbReference type="Proteomes" id="UP000828390">
    <property type="component" value="Unassembled WGS sequence"/>
</dbReference>
<reference evidence="1" key="2">
    <citation type="submission" date="2020-11" db="EMBL/GenBank/DDBJ databases">
        <authorList>
            <person name="McCartney M.A."/>
            <person name="Auch B."/>
            <person name="Kono T."/>
            <person name="Mallez S."/>
            <person name="Becker A."/>
            <person name="Gohl D.M."/>
            <person name="Silverstein K.A.T."/>
            <person name="Koren S."/>
            <person name="Bechman K.B."/>
            <person name="Herman A."/>
            <person name="Abrahante J.E."/>
            <person name="Garbe J."/>
        </authorList>
    </citation>
    <scope>NUCLEOTIDE SEQUENCE</scope>
    <source>
        <strain evidence="1">Duluth1</strain>
        <tissue evidence="1">Whole animal</tissue>
    </source>
</reference>
<name>A0A9D4HWF9_DREPO</name>
<evidence type="ECO:0000313" key="1">
    <source>
        <dbReference type="EMBL" id="KAH3735369.1"/>
    </source>
</evidence>
<proteinExistence type="predicted"/>